<evidence type="ECO:0000313" key="1">
    <source>
        <dbReference type="EMBL" id="ACA85193.1"/>
    </source>
</evidence>
<keyword evidence="2" id="KW-1185">Reference proteome</keyword>
<dbReference type="HOGENOM" id="CLU_696174_0_0_6"/>
<sequence length="396" mass="45765">MYNMQKPYSIEELKEKIETYQGYADYFSDPVFSTHKEWNGVDFHLFVKNALEDAKEYISDKGLNLGHKGAPLGRVSDILNSYEQYSEVVMLGLKGKRSSAYKVFDKNIAPKLTFAFKTFRNMPGDPRFDRESISHGYRIRTGEDSYNANYSRKDLFHIPFELNHLIGNNRFSLSGFPCLYMANSVYGAWEELNRPNIDKCFVSKFDLTKLSFIDLSMVPSEITSRLKNHITFLKKQTKPLPAEYVETFEHLLVDYLYIWPAILCCSFKVKNDSTFKPEYIFPQLFLEWLVSTEYSLYDGIRFLSTKSLALDSHIDINAQSLAKNYVIPARQYNSSGFCSEYVNKIMLTEPVNYAFHTLFGNKGKEKSSESESKYTDTVFGELEEILADKELCKVDA</sequence>
<dbReference type="Proteomes" id="UP000002168">
    <property type="component" value="Chromosome"/>
</dbReference>
<accession>B1KFM7</accession>
<dbReference type="EMBL" id="CP000961">
    <property type="protein sequence ID" value="ACA85193.1"/>
    <property type="molecule type" value="Genomic_DNA"/>
</dbReference>
<dbReference type="KEGG" id="swd:Swoo_0899"/>
<evidence type="ECO:0000313" key="2">
    <source>
        <dbReference type="Proteomes" id="UP000002168"/>
    </source>
</evidence>
<proteinExistence type="predicted"/>
<dbReference type="RefSeq" id="WP_012323540.1">
    <property type="nucleotide sequence ID" value="NC_010506.1"/>
</dbReference>
<name>B1KFM7_SHEWM</name>
<dbReference type="AlphaFoldDB" id="B1KFM7"/>
<gene>
    <name evidence="1" type="ordered locus">Swoo_0899</name>
</gene>
<protein>
    <submittedName>
        <fullName evidence="1">Uncharacterized protein</fullName>
    </submittedName>
</protein>
<organism evidence="1 2">
    <name type="scientific">Shewanella woodyi (strain ATCC 51908 / MS32)</name>
    <dbReference type="NCBI Taxonomy" id="392500"/>
    <lineage>
        <taxon>Bacteria</taxon>
        <taxon>Pseudomonadati</taxon>
        <taxon>Pseudomonadota</taxon>
        <taxon>Gammaproteobacteria</taxon>
        <taxon>Alteromonadales</taxon>
        <taxon>Shewanellaceae</taxon>
        <taxon>Shewanella</taxon>
    </lineage>
</organism>
<reference evidence="1 2" key="1">
    <citation type="submission" date="2008-02" db="EMBL/GenBank/DDBJ databases">
        <title>Complete sequence of Shewanella woodyi ATCC 51908.</title>
        <authorList>
            <consortium name="US DOE Joint Genome Institute"/>
            <person name="Copeland A."/>
            <person name="Lucas S."/>
            <person name="Lapidus A."/>
            <person name="Glavina del Rio T."/>
            <person name="Dalin E."/>
            <person name="Tice H."/>
            <person name="Bruce D."/>
            <person name="Goodwin L."/>
            <person name="Pitluck S."/>
            <person name="Sims D."/>
            <person name="Brettin T."/>
            <person name="Detter J.C."/>
            <person name="Han C."/>
            <person name="Kuske C.R."/>
            <person name="Schmutz J."/>
            <person name="Larimer F."/>
            <person name="Land M."/>
            <person name="Hauser L."/>
            <person name="Kyrpides N."/>
            <person name="Lykidis A."/>
            <person name="Zhao J.-S."/>
            <person name="Richardson P."/>
        </authorList>
    </citation>
    <scope>NUCLEOTIDE SEQUENCE [LARGE SCALE GENOMIC DNA]</scope>
    <source>
        <strain evidence="2">ATCC 51908 / MS32</strain>
    </source>
</reference>
<dbReference type="eggNOG" id="ENOG5032TMW">
    <property type="taxonomic scope" value="Bacteria"/>
</dbReference>